<dbReference type="PANTHER" id="PTHR31391">
    <property type="entry name" value="B3 DOMAIN-CONTAINING PROTEIN OS11G0197600-RELATED"/>
    <property type="match status" value="1"/>
</dbReference>
<dbReference type="GO" id="GO:0005634">
    <property type="term" value="C:nucleus"/>
    <property type="evidence" value="ECO:0007669"/>
    <property type="project" value="UniProtKB-SubCell"/>
</dbReference>
<keyword evidence="6" id="KW-0175">Coiled coil</keyword>
<keyword evidence="2" id="KW-0805">Transcription regulation</keyword>
<feature type="domain" description="TF-B3" evidence="7">
    <location>
        <begin position="22"/>
        <end position="113"/>
    </location>
</feature>
<evidence type="ECO:0000313" key="9">
    <source>
        <dbReference type="Proteomes" id="UP001630127"/>
    </source>
</evidence>
<dbReference type="InterPro" id="IPR003340">
    <property type="entry name" value="B3_DNA-bd"/>
</dbReference>
<proteinExistence type="predicted"/>
<protein>
    <recommendedName>
        <fullName evidence="7">TF-B3 domain-containing protein</fullName>
    </recommendedName>
</protein>
<dbReference type="SUPFAM" id="SSF101936">
    <property type="entry name" value="DNA-binding pseudobarrel domain"/>
    <property type="match status" value="1"/>
</dbReference>
<dbReference type="InterPro" id="IPR044837">
    <property type="entry name" value="REM16-like"/>
</dbReference>
<evidence type="ECO:0000256" key="4">
    <source>
        <dbReference type="ARBA" id="ARBA00023163"/>
    </source>
</evidence>
<dbReference type="CDD" id="cd10017">
    <property type="entry name" value="B3_DNA"/>
    <property type="match status" value="1"/>
</dbReference>
<comment type="subcellular location">
    <subcellularLocation>
        <location evidence="1">Nucleus</location>
    </subcellularLocation>
</comment>
<organism evidence="8 9">
    <name type="scientific">Cinchona calisaya</name>
    <dbReference type="NCBI Taxonomy" id="153742"/>
    <lineage>
        <taxon>Eukaryota</taxon>
        <taxon>Viridiplantae</taxon>
        <taxon>Streptophyta</taxon>
        <taxon>Embryophyta</taxon>
        <taxon>Tracheophyta</taxon>
        <taxon>Spermatophyta</taxon>
        <taxon>Magnoliopsida</taxon>
        <taxon>eudicotyledons</taxon>
        <taxon>Gunneridae</taxon>
        <taxon>Pentapetalae</taxon>
        <taxon>asterids</taxon>
        <taxon>lamiids</taxon>
        <taxon>Gentianales</taxon>
        <taxon>Rubiaceae</taxon>
        <taxon>Cinchonoideae</taxon>
        <taxon>Cinchoneae</taxon>
        <taxon>Cinchona</taxon>
    </lineage>
</organism>
<evidence type="ECO:0000256" key="5">
    <source>
        <dbReference type="ARBA" id="ARBA00023242"/>
    </source>
</evidence>
<comment type="caution">
    <text evidence="8">The sequence shown here is derived from an EMBL/GenBank/DDBJ whole genome shotgun (WGS) entry which is preliminary data.</text>
</comment>
<dbReference type="Pfam" id="PF02362">
    <property type="entry name" value="B3"/>
    <property type="match status" value="1"/>
</dbReference>
<evidence type="ECO:0000256" key="2">
    <source>
        <dbReference type="ARBA" id="ARBA00023015"/>
    </source>
</evidence>
<dbReference type="InterPro" id="IPR015300">
    <property type="entry name" value="DNA-bd_pseudobarrel_sf"/>
</dbReference>
<sequence length="373" mass="41840">MSSAVDRANEVQANLPSIFPSCVKYMLRSHVTGGFWLSLPKQFCDLHLPKKDDIVVLVDENDQEYKTKYLVEKNGLSGGWRGFSIAHNLLEGDVLVFQLIKPCVLKVYIVRGNGLTEIDGAVGLLNLDFRAKSVSNAKIKEGTEDVKNIKTAIQDYSEPPADVPEKCIVAVTQSASENDDLNPEVLDGIRFSETDLEFKDVKGFECFNILVDGLIIDSEIPLHLRTKYYQLCCSQNSFLHGNLVKGLNCKLAAGIISETVNIADAIRAAKLNSSFEFLPTWDKTLKAFEDMGMAVGFLRDRIKMLLSLPCKQRGIIQSKINEKAQLEEEMRSLVTKLMNVKEAIKSLDAEIKVLEFQHEHLEQKFKEKANAPW</sequence>
<evidence type="ECO:0000256" key="3">
    <source>
        <dbReference type="ARBA" id="ARBA00023125"/>
    </source>
</evidence>
<reference evidence="8 9" key="1">
    <citation type="submission" date="2024-11" db="EMBL/GenBank/DDBJ databases">
        <title>A near-complete genome assembly of Cinchona calisaya.</title>
        <authorList>
            <person name="Lian D.C."/>
            <person name="Zhao X.W."/>
            <person name="Wei L."/>
        </authorList>
    </citation>
    <scope>NUCLEOTIDE SEQUENCE [LARGE SCALE GENOMIC DNA]</scope>
    <source>
        <tissue evidence="8">Nenye</tissue>
    </source>
</reference>
<keyword evidence="5" id="KW-0539">Nucleus</keyword>
<evidence type="ECO:0000256" key="1">
    <source>
        <dbReference type="ARBA" id="ARBA00004123"/>
    </source>
</evidence>
<keyword evidence="9" id="KW-1185">Reference proteome</keyword>
<gene>
    <name evidence="8" type="ORF">ACH5RR_022167</name>
</gene>
<dbReference type="AlphaFoldDB" id="A0ABD2ZAF8"/>
<dbReference type="EMBL" id="JBJUIK010000010">
    <property type="protein sequence ID" value="KAL3515265.1"/>
    <property type="molecule type" value="Genomic_DNA"/>
</dbReference>
<dbReference type="PROSITE" id="PS50863">
    <property type="entry name" value="B3"/>
    <property type="match status" value="1"/>
</dbReference>
<evidence type="ECO:0000313" key="8">
    <source>
        <dbReference type="EMBL" id="KAL3515265.1"/>
    </source>
</evidence>
<dbReference type="Gene3D" id="2.40.330.10">
    <property type="entry name" value="DNA-binding pseudobarrel domain"/>
    <property type="match status" value="1"/>
</dbReference>
<dbReference type="SMART" id="SM01019">
    <property type="entry name" value="B3"/>
    <property type="match status" value="1"/>
</dbReference>
<evidence type="ECO:0000256" key="6">
    <source>
        <dbReference type="SAM" id="Coils"/>
    </source>
</evidence>
<feature type="coiled-coil region" evidence="6">
    <location>
        <begin position="316"/>
        <end position="364"/>
    </location>
</feature>
<keyword evidence="4" id="KW-0804">Transcription</keyword>
<accession>A0ABD2ZAF8</accession>
<dbReference type="Proteomes" id="UP001630127">
    <property type="component" value="Unassembled WGS sequence"/>
</dbReference>
<dbReference type="PANTHER" id="PTHR31391:SF101">
    <property type="entry name" value="B3 DOMAIN-CONTAINING PROTEIN OS01G0234100"/>
    <property type="match status" value="1"/>
</dbReference>
<dbReference type="GO" id="GO:0003677">
    <property type="term" value="F:DNA binding"/>
    <property type="evidence" value="ECO:0007669"/>
    <property type="project" value="UniProtKB-KW"/>
</dbReference>
<evidence type="ECO:0000259" key="7">
    <source>
        <dbReference type="PROSITE" id="PS50863"/>
    </source>
</evidence>
<name>A0ABD2ZAF8_9GENT</name>
<keyword evidence="3" id="KW-0238">DNA-binding</keyword>